<feature type="transmembrane region" description="Helical" evidence="7">
    <location>
        <begin position="88"/>
        <end position="106"/>
    </location>
</feature>
<organism evidence="9 10">
    <name type="scientific">Stemphylium lycopersici</name>
    <name type="common">Tomato gray leaf spot disease fungus</name>
    <name type="synonym">Thyrospora lycopersici</name>
    <dbReference type="NCBI Taxonomy" id="183478"/>
    <lineage>
        <taxon>Eukaryota</taxon>
        <taxon>Fungi</taxon>
        <taxon>Dikarya</taxon>
        <taxon>Ascomycota</taxon>
        <taxon>Pezizomycotina</taxon>
        <taxon>Dothideomycetes</taxon>
        <taxon>Pleosporomycetidae</taxon>
        <taxon>Pleosporales</taxon>
        <taxon>Pleosporineae</taxon>
        <taxon>Pleosporaceae</taxon>
        <taxon>Stemphylium</taxon>
    </lineage>
</organism>
<feature type="transmembrane region" description="Helical" evidence="7">
    <location>
        <begin position="39"/>
        <end position="57"/>
    </location>
</feature>
<feature type="transmembrane region" description="Helical" evidence="7">
    <location>
        <begin position="173"/>
        <end position="197"/>
    </location>
</feature>
<dbReference type="EMBL" id="QGDH01000170">
    <property type="protein sequence ID" value="RAR03786.1"/>
    <property type="molecule type" value="Genomic_DNA"/>
</dbReference>
<dbReference type="STRING" id="183478.A0A364MUA6"/>
<feature type="region of interest" description="Disordered" evidence="6">
    <location>
        <begin position="306"/>
        <end position="335"/>
    </location>
</feature>
<dbReference type="PANTHER" id="PTHR33048:SF160">
    <property type="entry name" value="SAT4 FAMILY MEMBRANE PROTEIN"/>
    <property type="match status" value="1"/>
</dbReference>
<feature type="transmembrane region" description="Helical" evidence="7">
    <location>
        <begin position="127"/>
        <end position="148"/>
    </location>
</feature>
<keyword evidence="10" id="KW-1185">Reference proteome</keyword>
<evidence type="ECO:0000256" key="3">
    <source>
        <dbReference type="ARBA" id="ARBA00022989"/>
    </source>
</evidence>
<evidence type="ECO:0000256" key="1">
    <source>
        <dbReference type="ARBA" id="ARBA00004141"/>
    </source>
</evidence>
<feature type="region of interest" description="Disordered" evidence="6">
    <location>
        <begin position="353"/>
        <end position="379"/>
    </location>
</feature>
<accession>A0A364MUA6</accession>
<evidence type="ECO:0000256" key="7">
    <source>
        <dbReference type="SAM" id="Phobius"/>
    </source>
</evidence>
<feature type="transmembrane region" description="Helical" evidence="7">
    <location>
        <begin position="12"/>
        <end position="32"/>
    </location>
</feature>
<protein>
    <submittedName>
        <fullName evidence="9">Cfem domain-containing protein</fullName>
    </submittedName>
</protein>
<dbReference type="GO" id="GO:0016020">
    <property type="term" value="C:membrane"/>
    <property type="evidence" value="ECO:0007669"/>
    <property type="project" value="UniProtKB-SubCell"/>
</dbReference>
<evidence type="ECO:0000256" key="5">
    <source>
        <dbReference type="ARBA" id="ARBA00038359"/>
    </source>
</evidence>
<dbReference type="AlphaFoldDB" id="A0A364MUA6"/>
<feature type="compositionally biased region" description="Basic and acidic residues" evidence="6">
    <location>
        <begin position="326"/>
        <end position="335"/>
    </location>
</feature>
<dbReference type="InterPro" id="IPR049326">
    <property type="entry name" value="Rhodopsin_dom_fungi"/>
</dbReference>
<keyword evidence="2 7" id="KW-0812">Transmembrane</keyword>
<dbReference type="PANTHER" id="PTHR33048">
    <property type="entry name" value="PTH11-LIKE INTEGRAL MEMBRANE PROTEIN (AFU_ORTHOLOGUE AFUA_5G11245)"/>
    <property type="match status" value="1"/>
</dbReference>
<dbReference type="Proteomes" id="UP000249619">
    <property type="component" value="Unassembled WGS sequence"/>
</dbReference>
<comment type="subcellular location">
    <subcellularLocation>
        <location evidence="1">Membrane</location>
        <topology evidence="1">Multi-pass membrane protein</topology>
    </subcellularLocation>
</comment>
<sequence>MSLPTDSKQPAIFAITILFPAVSALVVGLRLWQRYLIKKFHWALAIAQAGVFLKFVVLTHQGDHIWNIPPPTVEENVEATKWNMAQQLIYNPILCIVKASILVFLLRLGDSRMSIYWTLQGLRWFNLGHMIATFFGALTQCLPIHMYWDHFYTDQTMPDGTVVNPNYKCFNMAAFSLITAGIAILTDILILLVPVAMMWNLRMPLRQKFAVGAVLSFGWIVAIIGIVRLKAFYDFWYPSAVGEDSTYNVTITLSGIEVNVAIITACGPMLKALVARFAPRLFSAKSSPRSITKPYLSRGYELNSAAGTTKKGRPRSHAHPGITTVLEDHDDHGESQEHIVRDSHFFMDDKSEQTAVEEEITTCPPDKMAPTDSDIGRAA</sequence>
<evidence type="ECO:0000256" key="4">
    <source>
        <dbReference type="ARBA" id="ARBA00023136"/>
    </source>
</evidence>
<dbReference type="Pfam" id="PF20684">
    <property type="entry name" value="Fung_rhodopsin"/>
    <property type="match status" value="1"/>
</dbReference>
<comment type="caution">
    <text evidence="9">The sequence shown here is derived from an EMBL/GenBank/DDBJ whole genome shotgun (WGS) entry which is preliminary data.</text>
</comment>
<dbReference type="OrthoDB" id="5283415at2759"/>
<feature type="domain" description="Rhodopsin" evidence="8">
    <location>
        <begin position="32"/>
        <end position="275"/>
    </location>
</feature>
<dbReference type="InterPro" id="IPR052337">
    <property type="entry name" value="SAT4-like"/>
</dbReference>
<evidence type="ECO:0000313" key="10">
    <source>
        <dbReference type="Proteomes" id="UP000249619"/>
    </source>
</evidence>
<keyword evidence="3 7" id="KW-1133">Transmembrane helix</keyword>
<proteinExistence type="inferred from homology"/>
<gene>
    <name evidence="9" type="ORF">DDE83_008085</name>
</gene>
<keyword evidence="4 7" id="KW-0472">Membrane</keyword>
<evidence type="ECO:0000259" key="8">
    <source>
        <dbReference type="Pfam" id="PF20684"/>
    </source>
</evidence>
<feature type="transmembrane region" description="Helical" evidence="7">
    <location>
        <begin position="209"/>
        <end position="229"/>
    </location>
</feature>
<reference evidence="10" key="1">
    <citation type="submission" date="2018-05" db="EMBL/GenBank/DDBJ databases">
        <title>Draft genome sequence of Stemphylium lycopersici strain CIDEFI 213.</title>
        <authorList>
            <person name="Medina R."/>
            <person name="Franco M.E.E."/>
            <person name="Lucentini C.G."/>
            <person name="Saparrat M.C.N."/>
            <person name="Balatti P.A."/>
        </authorList>
    </citation>
    <scope>NUCLEOTIDE SEQUENCE [LARGE SCALE GENOMIC DNA]</scope>
    <source>
        <strain evidence="10">CIDEFI 213</strain>
    </source>
</reference>
<evidence type="ECO:0000313" key="9">
    <source>
        <dbReference type="EMBL" id="RAR03786.1"/>
    </source>
</evidence>
<comment type="similarity">
    <text evidence="5">Belongs to the SAT4 family.</text>
</comment>
<evidence type="ECO:0000256" key="2">
    <source>
        <dbReference type="ARBA" id="ARBA00022692"/>
    </source>
</evidence>
<name>A0A364MUA6_STELY</name>
<evidence type="ECO:0000256" key="6">
    <source>
        <dbReference type="SAM" id="MobiDB-lite"/>
    </source>
</evidence>